<evidence type="ECO:0000256" key="2">
    <source>
        <dbReference type="ARBA" id="ARBA00022723"/>
    </source>
</evidence>
<dbReference type="GO" id="GO:0048254">
    <property type="term" value="P:snoRNA localization"/>
    <property type="evidence" value="ECO:0007669"/>
    <property type="project" value="TreeGrafter"/>
</dbReference>
<keyword evidence="3 7" id="KW-0863">Zinc-finger</keyword>
<dbReference type="GO" id="GO:0008270">
    <property type="term" value="F:zinc ion binding"/>
    <property type="evidence" value="ECO:0007669"/>
    <property type="project" value="UniProtKB-UniRule"/>
</dbReference>
<comment type="similarity">
    <text evidence="6">Belongs to the BCD1 family.</text>
</comment>
<gene>
    <name evidence="9" type="ORF">CYMTET_50377</name>
</gene>
<keyword evidence="4" id="KW-0862">Zinc</keyword>
<feature type="domain" description="HIT-type" evidence="8">
    <location>
        <begin position="14"/>
        <end position="48"/>
    </location>
</feature>
<dbReference type="PROSITE" id="PS51083">
    <property type="entry name" value="ZF_HIT"/>
    <property type="match status" value="1"/>
</dbReference>
<keyword evidence="2" id="KW-0479">Metal-binding</keyword>
<dbReference type="EMBL" id="LGRX02033841">
    <property type="protein sequence ID" value="KAK3239718.1"/>
    <property type="molecule type" value="Genomic_DNA"/>
</dbReference>
<comment type="function">
    <text evidence="5">Required for box C/D snoRNAs accumulation involved in snoRNA processing, snoRNA transport to the nucleolus and ribosome biogenesis.</text>
</comment>
<dbReference type="InterPro" id="IPR007529">
    <property type="entry name" value="Znf_HIT"/>
</dbReference>
<proteinExistence type="inferred from homology"/>
<dbReference type="GO" id="GO:0005634">
    <property type="term" value="C:nucleus"/>
    <property type="evidence" value="ECO:0007669"/>
    <property type="project" value="TreeGrafter"/>
</dbReference>
<evidence type="ECO:0000256" key="4">
    <source>
        <dbReference type="ARBA" id="ARBA00022833"/>
    </source>
</evidence>
<reference evidence="9 10" key="1">
    <citation type="journal article" date="2015" name="Genome Biol. Evol.">
        <title>Comparative Genomics of a Bacterivorous Green Alga Reveals Evolutionary Causalities and Consequences of Phago-Mixotrophic Mode of Nutrition.</title>
        <authorList>
            <person name="Burns J.A."/>
            <person name="Paasch A."/>
            <person name="Narechania A."/>
            <person name="Kim E."/>
        </authorList>
    </citation>
    <scope>NUCLEOTIDE SEQUENCE [LARGE SCALE GENOMIC DNA]</scope>
    <source>
        <strain evidence="9 10">PLY_AMNH</strain>
    </source>
</reference>
<dbReference type="Pfam" id="PF04438">
    <property type="entry name" value="zf-HIT"/>
    <property type="match status" value="1"/>
</dbReference>
<dbReference type="Pfam" id="PF25790">
    <property type="entry name" value="BCD1"/>
    <property type="match status" value="1"/>
</dbReference>
<dbReference type="GO" id="GO:0000492">
    <property type="term" value="P:box C/D snoRNP assembly"/>
    <property type="evidence" value="ECO:0007669"/>
    <property type="project" value="TreeGrafter"/>
</dbReference>
<dbReference type="Proteomes" id="UP001190700">
    <property type="component" value="Unassembled WGS sequence"/>
</dbReference>
<dbReference type="CDD" id="cd23023">
    <property type="entry name" value="zf-HIT_BCD1"/>
    <property type="match status" value="1"/>
</dbReference>
<dbReference type="InterPro" id="IPR057721">
    <property type="entry name" value="BCD1_alpha/beta"/>
</dbReference>
<protein>
    <recommendedName>
        <fullName evidence="8">HIT-type domain-containing protein</fullName>
    </recommendedName>
</protein>
<evidence type="ECO:0000256" key="7">
    <source>
        <dbReference type="PROSITE-ProRule" id="PRU00453"/>
    </source>
</evidence>
<dbReference type="SUPFAM" id="SSF144232">
    <property type="entry name" value="HIT/MYND zinc finger-like"/>
    <property type="match status" value="1"/>
</dbReference>
<evidence type="ECO:0000313" key="10">
    <source>
        <dbReference type="Proteomes" id="UP001190700"/>
    </source>
</evidence>
<name>A0AAE0BPD9_9CHLO</name>
<sequence>MSDTKLQVGRLGLCQCCGERQAKYRCPACTLSTCSLECSQQHKIDSGCTGKRDRSGFVGLKEFDDRSLLSDYRFLEEINETSEAVKRMKPSTTNQTKSLHNDFPHLRKLRYWAGRNQITLYHQAEGMTRRRTNTTYFKKKSNRIFWRIEWIFKAADSTNLVTVTFDETKTLNMALLQVLAPVQEQAALAHKMRQYCRVETKALRLFLRVEGRQANEPAYYELRQEGTLVDQLAGKTQSTTGVKWDTCELHCACDQRTCG</sequence>
<evidence type="ECO:0000256" key="6">
    <source>
        <dbReference type="ARBA" id="ARBA00049654"/>
    </source>
</evidence>
<evidence type="ECO:0000256" key="1">
    <source>
        <dbReference type="ARBA" id="ARBA00022553"/>
    </source>
</evidence>
<evidence type="ECO:0000313" key="9">
    <source>
        <dbReference type="EMBL" id="KAK3239718.1"/>
    </source>
</evidence>
<keyword evidence="1" id="KW-0597">Phosphoprotein</keyword>
<organism evidence="9 10">
    <name type="scientific">Cymbomonas tetramitiformis</name>
    <dbReference type="NCBI Taxonomy" id="36881"/>
    <lineage>
        <taxon>Eukaryota</taxon>
        <taxon>Viridiplantae</taxon>
        <taxon>Chlorophyta</taxon>
        <taxon>Pyramimonadophyceae</taxon>
        <taxon>Pyramimonadales</taxon>
        <taxon>Pyramimonadaceae</taxon>
        <taxon>Cymbomonas</taxon>
    </lineage>
</organism>
<accession>A0AAE0BPD9</accession>
<dbReference type="InterPro" id="IPR051639">
    <property type="entry name" value="BCD1"/>
</dbReference>
<dbReference type="Gene3D" id="3.30.60.190">
    <property type="match status" value="1"/>
</dbReference>
<evidence type="ECO:0000256" key="5">
    <source>
        <dbReference type="ARBA" id="ARBA00049598"/>
    </source>
</evidence>
<comment type="caution">
    <text evidence="9">The sequence shown here is derived from an EMBL/GenBank/DDBJ whole genome shotgun (WGS) entry which is preliminary data.</text>
</comment>
<dbReference type="GO" id="GO:0000463">
    <property type="term" value="P:maturation of LSU-rRNA from tricistronic rRNA transcript (SSU-rRNA, 5.8S rRNA, LSU-rRNA)"/>
    <property type="evidence" value="ECO:0007669"/>
    <property type="project" value="TreeGrafter"/>
</dbReference>
<dbReference type="AlphaFoldDB" id="A0AAE0BPD9"/>
<evidence type="ECO:0000259" key="8">
    <source>
        <dbReference type="PROSITE" id="PS51083"/>
    </source>
</evidence>
<dbReference type="GO" id="GO:0070761">
    <property type="term" value="C:pre-snoRNP complex"/>
    <property type="evidence" value="ECO:0007669"/>
    <property type="project" value="TreeGrafter"/>
</dbReference>
<keyword evidence="10" id="KW-1185">Reference proteome</keyword>
<dbReference type="PANTHER" id="PTHR13483:SF3">
    <property type="entry name" value="BOX C_D SNORNA PROTEIN 1"/>
    <property type="match status" value="1"/>
</dbReference>
<evidence type="ECO:0000256" key="3">
    <source>
        <dbReference type="ARBA" id="ARBA00022771"/>
    </source>
</evidence>
<dbReference type="PANTHER" id="PTHR13483">
    <property type="entry name" value="BOX C_D SNORNA PROTEIN 1-RELATED"/>
    <property type="match status" value="1"/>
</dbReference>